<dbReference type="PANTHER" id="PTHR33912:SF3">
    <property type="entry name" value="OS01G0939400 PROTEIN"/>
    <property type="match status" value="1"/>
</dbReference>
<evidence type="ECO:0000256" key="1">
    <source>
        <dbReference type="SAM" id="MobiDB-lite"/>
    </source>
</evidence>
<dbReference type="EMBL" id="CAMAPF010000050">
    <property type="protein sequence ID" value="CAH9085348.1"/>
    <property type="molecule type" value="Genomic_DNA"/>
</dbReference>
<dbReference type="PANTHER" id="PTHR33912">
    <property type="entry name" value="OS01G0939400 PROTEIN"/>
    <property type="match status" value="1"/>
</dbReference>
<dbReference type="Proteomes" id="UP001152523">
    <property type="component" value="Unassembled WGS sequence"/>
</dbReference>
<dbReference type="InterPro" id="IPR040381">
    <property type="entry name" value="At4g14450-like"/>
</dbReference>
<feature type="compositionally biased region" description="Basic and acidic residues" evidence="1">
    <location>
        <begin position="55"/>
        <end position="66"/>
    </location>
</feature>
<feature type="region of interest" description="Disordered" evidence="1">
    <location>
        <begin position="114"/>
        <end position="149"/>
    </location>
</feature>
<proteinExistence type="predicted"/>
<dbReference type="AlphaFoldDB" id="A0AAV0CXB9"/>
<evidence type="ECO:0000313" key="3">
    <source>
        <dbReference type="Proteomes" id="UP001152523"/>
    </source>
</evidence>
<feature type="region of interest" description="Disordered" evidence="1">
    <location>
        <begin position="1"/>
        <end position="82"/>
    </location>
</feature>
<gene>
    <name evidence="2" type="ORF">CEPIT_LOCUS9249</name>
</gene>
<protein>
    <submittedName>
        <fullName evidence="2">Uncharacterized protein</fullName>
    </submittedName>
</protein>
<name>A0AAV0CXB9_9ASTE</name>
<keyword evidence="3" id="KW-1185">Reference proteome</keyword>
<accession>A0AAV0CXB9</accession>
<feature type="compositionally biased region" description="Acidic residues" evidence="1">
    <location>
        <begin position="10"/>
        <end position="20"/>
    </location>
</feature>
<evidence type="ECO:0000313" key="2">
    <source>
        <dbReference type="EMBL" id="CAH9085348.1"/>
    </source>
</evidence>
<organism evidence="2 3">
    <name type="scientific">Cuscuta epithymum</name>
    <dbReference type="NCBI Taxonomy" id="186058"/>
    <lineage>
        <taxon>Eukaryota</taxon>
        <taxon>Viridiplantae</taxon>
        <taxon>Streptophyta</taxon>
        <taxon>Embryophyta</taxon>
        <taxon>Tracheophyta</taxon>
        <taxon>Spermatophyta</taxon>
        <taxon>Magnoliopsida</taxon>
        <taxon>eudicotyledons</taxon>
        <taxon>Gunneridae</taxon>
        <taxon>Pentapetalae</taxon>
        <taxon>asterids</taxon>
        <taxon>lamiids</taxon>
        <taxon>Solanales</taxon>
        <taxon>Convolvulaceae</taxon>
        <taxon>Cuscuteae</taxon>
        <taxon>Cuscuta</taxon>
        <taxon>Cuscuta subgen. Cuscuta</taxon>
    </lineage>
</organism>
<sequence length="181" mass="19711">MSLVDYASSDSDEEETELQEEPSKGQDMQKQVKADISHAMVAPIEDPSLQRIQKSRREESPSKKQILESTPASQPSELKLPDASFLLSSPSLPAHLGDSSDHSFRVAAAMVENATRKRDLNGPVSSSYPRSKVPKGPLPHTKSFLDTGGGLLLPPQLTGRSNVVTEDISKLFVRKQDNTSS</sequence>
<comment type="caution">
    <text evidence="2">The sequence shown here is derived from an EMBL/GenBank/DDBJ whole genome shotgun (WGS) entry which is preliminary data.</text>
</comment>
<feature type="compositionally biased region" description="Polar residues" evidence="1">
    <location>
        <begin position="67"/>
        <end position="76"/>
    </location>
</feature>
<reference evidence="2" key="1">
    <citation type="submission" date="2022-07" db="EMBL/GenBank/DDBJ databases">
        <authorList>
            <person name="Macas J."/>
            <person name="Novak P."/>
            <person name="Neumann P."/>
        </authorList>
    </citation>
    <scope>NUCLEOTIDE SEQUENCE</scope>
</reference>